<protein>
    <submittedName>
        <fullName evidence="1">Uncharacterized protein</fullName>
    </submittedName>
</protein>
<proteinExistence type="predicted"/>
<dbReference type="Proteomes" id="UP000689195">
    <property type="component" value="Unassembled WGS sequence"/>
</dbReference>
<organism evidence="1 2">
    <name type="scientific">Paramecium pentaurelia</name>
    <dbReference type="NCBI Taxonomy" id="43138"/>
    <lineage>
        <taxon>Eukaryota</taxon>
        <taxon>Sar</taxon>
        <taxon>Alveolata</taxon>
        <taxon>Ciliophora</taxon>
        <taxon>Intramacronucleata</taxon>
        <taxon>Oligohymenophorea</taxon>
        <taxon>Peniculida</taxon>
        <taxon>Parameciidae</taxon>
        <taxon>Paramecium</taxon>
    </lineage>
</organism>
<evidence type="ECO:0000313" key="2">
    <source>
        <dbReference type="Proteomes" id="UP000689195"/>
    </source>
</evidence>
<evidence type="ECO:0000313" key="1">
    <source>
        <dbReference type="EMBL" id="CAD8213307.1"/>
    </source>
</evidence>
<name>A0A8S1YLF8_9CILI</name>
<reference evidence="1" key="1">
    <citation type="submission" date="2021-01" db="EMBL/GenBank/DDBJ databases">
        <authorList>
            <consortium name="Genoscope - CEA"/>
            <person name="William W."/>
        </authorList>
    </citation>
    <scope>NUCLEOTIDE SEQUENCE</scope>
</reference>
<comment type="caution">
    <text evidence="1">The sequence shown here is derived from an EMBL/GenBank/DDBJ whole genome shotgun (WGS) entry which is preliminary data.</text>
</comment>
<keyword evidence="2" id="KW-1185">Reference proteome</keyword>
<gene>
    <name evidence="1" type="ORF">PPENT_87.1.T1760039</name>
</gene>
<dbReference type="AlphaFoldDB" id="A0A8S1YLF8"/>
<sequence length="143" mass="16610">MMNMLATVHQGHINGHLIQVELLLQLNFNQWIDLELAQVLLVIHSKIFNVHQAIFAYYVCAVGDPSTLTTEQYYKPTTLYSQTWNESKNNCVTCKASTSTINNAINQNTNTDNNRYIWYCNQNFNKMYQLQILIQSCCFYLLS</sequence>
<accession>A0A8S1YLF8</accession>
<dbReference type="EMBL" id="CAJJDO010000176">
    <property type="protein sequence ID" value="CAD8213307.1"/>
    <property type="molecule type" value="Genomic_DNA"/>
</dbReference>